<dbReference type="InterPro" id="IPR003511">
    <property type="entry name" value="HORMA_dom"/>
</dbReference>
<dbReference type="EMBL" id="QNGE01000331">
    <property type="protein sequence ID" value="KAA3680881.1"/>
    <property type="molecule type" value="Genomic_DNA"/>
</dbReference>
<dbReference type="GO" id="GO:0000776">
    <property type="term" value="C:kinetochore"/>
    <property type="evidence" value="ECO:0007669"/>
    <property type="project" value="TreeGrafter"/>
</dbReference>
<comment type="subcellular location">
    <subcellularLocation>
        <location evidence="1">Nucleus</location>
    </subcellularLocation>
</comment>
<organism evidence="8 9">
    <name type="scientific">Paragonimus westermani</name>
    <dbReference type="NCBI Taxonomy" id="34504"/>
    <lineage>
        <taxon>Eukaryota</taxon>
        <taxon>Metazoa</taxon>
        <taxon>Spiralia</taxon>
        <taxon>Lophotrochozoa</taxon>
        <taxon>Platyhelminthes</taxon>
        <taxon>Trematoda</taxon>
        <taxon>Digenea</taxon>
        <taxon>Plagiorchiida</taxon>
        <taxon>Troglotremata</taxon>
        <taxon>Troglotrematidae</taxon>
        <taxon>Paragonimus</taxon>
    </lineage>
</organism>
<keyword evidence="5" id="KW-0539">Nucleus</keyword>
<dbReference type="PANTHER" id="PTHR11842:SF11">
    <property type="entry name" value="MITOTIC SPINDLE ASSEMBLY CHECKPOINT PROTEIN MAD2A"/>
    <property type="match status" value="1"/>
</dbReference>
<evidence type="ECO:0000259" key="7">
    <source>
        <dbReference type="PROSITE" id="PS50815"/>
    </source>
</evidence>
<dbReference type="GO" id="GO:0051301">
    <property type="term" value="P:cell division"/>
    <property type="evidence" value="ECO:0007669"/>
    <property type="project" value="UniProtKB-KW"/>
</dbReference>
<comment type="similarity">
    <text evidence="2">Belongs to the MAD2 family.</text>
</comment>
<dbReference type="PANTHER" id="PTHR11842">
    <property type="entry name" value="MITOTIC SPINDLE ASSEMBLY CHECKPOINT PROTEIN MAD2"/>
    <property type="match status" value="1"/>
</dbReference>
<evidence type="ECO:0000313" key="9">
    <source>
        <dbReference type="Proteomes" id="UP000324629"/>
    </source>
</evidence>
<keyword evidence="4" id="KW-0498">Mitosis</keyword>
<proteinExistence type="inferred from homology"/>
<keyword evidence="9" id="KW-1185">Reference proteome</keyword>
<dbReference type="PROSITE" id="PS50815">
    <property type="entry name" value="HORMA"/>
    <property type="match status" value="1"/>
</dbReference>
<dbReference type="Gene3D" id="3.30.900.10">
    <property type="entry name" value="HORMA domain"/>
    <property type="match status" value="1"/>
</dbReference>
<dbReference type="Proteomes" id="UP000324629">
    <property type="component" value="Unassembled WGS sequence"/>
</dbReference>
<evidence type="ECO:0000256" key="4">
    <source>
        <dbReference type="ARBA" id="ARBA00022776"/>
    </source>
</evidence>
<gene>
    <name evidence="8" type="ORF">DEA37_0000932</name>
</gene>
<protein>
    <submittedName>
        <fullName evidence="8">Mitotic spindle assembly checkpoint protein MAD2</fullName>
    </submittedName>
</protein>
<keyword evidence="3" id="KW-0132">Cell division</keyword>
<name>A0A5J4NZI8_9TREM</name>
<evidence type="ECO:0000256" key="6">
    <source>
        <dbReference type="ARBA" id="ARBA00023306"/>
    </source>
</evidence>
<dbReference type="AlphaFoldDB" id="A0A5J4NZI8"/>
<evidence type="ECO:0000256" key="2">
    <source>
        <dbReference type="ARBA" id="ARBA00010348"/>
    </source>
</evidence>
<keyword evidence="6" id="KW-0131">Cell cycle</keyword>
<reference evidence="8 9" key="1">
    <citation type="journal article" date="2019" name="Gigascience">
        <title>Whole-genome sequence of the oriental lung fluke Paragonimus westermani.</title>
        <authorList>
            <person name="Oey H."/>
            <person name="Zakrzewski M."/>
            <person name="Narain K."/>
            <person name="Devi K.R."/>
            <person name="Agatsuma T."/>
            <person name="Nawaratna S."/>
            <person name="Gobert G.N."/>
            <person name="Jones M.K."/>
            <person name="Ragan M.A."/>
            <person name="McManus D.P."/>
            <person name="Krause L."/>
        </authorList>
    </citation>
    <scope>NUCLEOTIDE SEQUENCE [LARGE SCALE GENOMIC DNA]</scope>
    <source>
        <strain evidence="8 9">IND2009</strain>
    </source>
</reference>
<comment type="caution">
    <text evidence="8">The sequence shown here is derived from an EMBL/GenBank/DDBJ whole genome shotgun (WGS) entry which is preliminary data.</text>
</comment>
<dbReference type="InterPro" id="IPR036570">
    <property type="entry name" value="HORMA_dom_sf"/>
</dbReference>
<evidence type="ECO:0000256" key="1">
    <source>
        <dbReference type="ARBA" id="ARBA00004123"/>
    </source>
</evidence>
<sequence length="235" mass="26461">MHLAGPSTFWGYLYQAILAFQNIHNNRSCCTIMSSQTLSSTKAISLAGSADILVDYFFYAINSILYQREIYPEAAFKKNMKYELSVLVAADEDLMNYLKTILEQLKVWLMMEVVQKLVLVIKSVKTGEVLESWQFNVKAEKPDLSSSKETKSLAAIQAEIRNVIRQIVATNTILPILDSTCTFELLIYADKNADIPDGWAETGPHFVANSAELKLRSFSTSVHRVENLVSYKLTS</sequence>
<dbReference type="InterPro" id="IPR045091">
    <property type="entry name" value="Mad2-like"/>
</dbReference>
<evidence type="ECO:0000256" key="3">
    <source>
        <dbReference type="ARBA" id="ARBA00022618"/>
    </source>
</evidence>
<dbReference type="Pfam" id="PF02301">
    <property type="entry name" value="HORMA"/>
    <property type="match status" value="1"/>
</dbReference>
<dbReference type="GO" id="GO:0005654">
    <property type="term" value="C:nucleoplasm"/>
    <property type="evidence" value="ECO:0007669"/>
    <property type="project" value="TreeGrafter"/>
</dbReference>
<evidence type="ECO:0000256" key="5">
    <source>
        <dbReference type="ARBA" id="ARBA00023242"/>
    </source>
</evidence>
<dbReference type="SUPFAM" id="SSF56019">
    <property type="entry name" value="The spindle assembly checkpoint protein mad2"/>
    <property type="match status" value="1"/>
</dbReference>
<evidence type="ECO:0000313" key="8">
    <source>
        <dbReference type="EMBL" id="KAA3680881.1"/>
    </source>
</evidence>
<feature type="domain" description="HORMA" evidence="7">
    <location>
        <begin position="47"/>
        <end position="229"/>
    </location>
</feature>
<accession>A0A5J4NZI8</accession>
<dbReference type="GO" id="GO:0005737">
    <property type="term" value="C:cytoplasm"/>
    <property type="evidence" value="ECO:0007669"/>
    <property type="project" value="TreeGrafter"/>
</dbReference>
<dbReference type="GO" id="GO:0007094">
    <property type="term" value="P:mitotic spindle assembly checkpoint signaling"/>
    <property type="evidence" value="ECO:0007669"/>
    <property type="project" value="TreeGrafter"/>
</dbReference>